<evidence type="ECO:0000256" key="1">
    <source>
        <dbReference type="SAM" id="MobiDB-lite"/>
    </source>
</evidence>
<dbReference type="OrthoDB" id="10472132at2759"/>
<feature type="compositionally biased region" description="Low complexity" evidence="1">
    <location>
        <begin position="488"/>
        <end position="510"/>
    </location>
</feature>
<feature type="compositionally biased region" description="Low complexity" evidence="1">
    <location>
        <begin position="1"/>
        <end position="14"/>
    </location>
</feature>
<proteinExistence type="predicted"/>
<dbReference type="Proteomes" id="UP000809789">
    <property type="component" value="Unassembled WGS sequence"/>
</dbReference>
<evidence type="ECO:0000313" key="3">
    <source>
        <dbReference type="Proteomes" id="UP000809789"/>
    </source>
</evidence>
<feature type="compositionally biased region" description="Gly residues" evidence="1">
    <location>
        <begin position="511"/>
        <end position="524"/>
    </location>
</feature>
<feature type="region of interest" description="Disordered" evidence="1">
    <location>
        <begin position="306"/>
        <end position="326"/>
    </location>
</feature>
<protein>
    <submittedName>
        <fullName evidence="2">Uncharacterized protein</fullName>
    </submittedName>
</protein>
<keyword evidence="3" id="KW-1185">Reference proteome</keyword>
<feature type="compositionally biased region" description="Gly residues" evidence="1">
    <location>
        <begin position="469"/>
        <end position="481"/>
    </location>
</feature>
<feature type="region of interest" description="Disordered" evidence="1">
    <location>
        <begin position="431"/>
        <end position="545"/>
    </location>
</feature>
<gene>
    <name evidence="2" type="ORF">KVT40_005710</name>
</gene>
<reference evidence="2" key="1">
    <citation type="submission" date="2021-07" db="EMBL/GenBank/DDBJ databases">
        <title>Elsinoe batatas strain:CRI-CJ2 Genome sequencing and assembly.</title>
        <authorList>
            <person name="Huang L."/>
        </authorList>
    </citation>
    <scope>NUCLEOTIDE SEQUENCE</scope>
    <source>
        <strain evidence="2">CRI-CJ2</strain>
    </source>
</reference>
<evidence type="ECO:0000313" key="2">
    <source>
        <dbReference type="EMBL" id="KAG8626765.1"/>
    </source>
</evidence>
<feature type="compositionally biased region" description="Low complexity" evidence="1">
    <location>
        <begin position="22"/>
        <end position="72"/>
    </location>
</feature>
<comment type="caution">
    <text evidence="2">The sequence shown here is derived from an EMBL/GenBank/DDBJ whole genome shotgun (WGS) entry which is preliminary data.</text>
</comment>
<dbReference type="EMBL" id="JAESVG020000006">
    <property type="protein sequence ID" value="KAG8626765.1"/>
    <property type="molecule type" value="Genomic_DNA"/>
</dbReference>
<sequence length="545" mass="54854">MASLPGRPAQGGRPAPTPAPAVQPARPVQNQVPINPNGAQAGGAPANVVNPGGRPANGAAPAPVNNNNRGAPVAGGGAAQNPARNDSVNDPGKAAPPAVVPAPPAPAVPVAPRGPTGILGPGALRAMPTPPDLAPNTGRWVPVLTNKAYIKFQADPRGWFVYSARVDPSDLVNRPSRIRINPRRYGTFCITSTAFNLNVLDGIEFWLAQEGVPSAYERMMSIGRTAGTFCFHFKYIRALLNPQNDETDDTPVIRLAFINRESFPPPPNAQPVFTLWHYEPTGDHAPWGDQGATLWDAMDDSGRPLTGATRLPSKAQPVQDKNKNPYKPGVADLPASVAELKPGSGGTGTPFFTPGMTFGVWKPAGSGDSPAVGGAKPGAGGGAVGGGKAPAENIYGHDDTARGGKPAAGGAAAAAGGGKAPADNIYGYDDTARGGKAPADNTYGYDDTARGGKAPAENTYGFDDTVRGPGDGGNAAAGGGAARPPGPNIGAGRDPNANNAAAGAAANPFGNSGGVGGGEGGNQGSGKEEAGPDDPSNFYGDAVGK</sequence>
<name>A0A8K0L0R4_9PEZI</name>
<dbReference type="AlphaFoldDB" id="A0A8K0L0R4"/>
<organism evidence="2 3">
    <name type="scientific">Elsinoe batatas</name>
    <dbReference type="NCBI Taxonomy" id="2601811"/>
    <lineage>
        <taxon>Eukaryota</taxon>
        <taxon>Fungi</taxon>
        <taxon>Dikarya</taxon>
        <taxon>Ascomycota</taxon>
        <taxon>Pezizomycotina</taxon>
        <taxon>Dothideomycetes</taxon>
        <taxon>Dothideomycetidae</taxon>
        <taxon>Myriangiales</taxon>
        <taxon>Elsinoaceae</taxon>
        <taxon>Elsinoe</taxon>
    </lineage>
</organism>
<feature type="region of interest" description="Disordered" evidence="1">
    <location>
        <begin position="1"/>
        <end position="98"/>
    </location>
</feature>
<accession>A0A8K0L0R4</accession>